<keyword evidence="1" id="KW-0732">Signal</keyword>
<dbReference type="RefSeq" id="WP_072242489.1">
    <property type="nucleotide sequence ID" value="NZ_CYHE01000001.1"/>
</dbReference>
<reference evidence="3" key="1">
    <citation type="submission" date="2015-08" db="EMBL/GenBank/DDBJ databases">
        <authorList>
            <person name="Varghese N."/>
        </authorList>
    </citation>
    <scope>NUCLEOTIDE SEQUENCE [LARGE SCALE GENOMIC DNA]</scope>
    <source>
        <strain evidence="3">DSM 23407</strain>
    </source>
</reference>
<dbReference type="Proteomes" id="UP000183900">
    <property type="component" value="Unassembled WGS sequence"/>
</dbReference>
<evidence type="ECO:0000313" key="3">
    <source>
        <dbReference type="Proteomes" id="UP000183900"/>
    </source>
</evidence>
<feature type="signal peptide" evidence="1">
    <location>
        <begin position="1"/>
        <end position="28"/>
    </location>
</feature>
<gene>
    <name evidence="2" type="ORF">Ga0061067_101345</name>
</gene>
<organism evidence="2 3">
    <name type="scientific">Pannonibacter indicus</name>
    <dbReference type="NCBI Taxonomy" id="466044"/>
    <lineage>
        <taxon>Bacteria</taxon>
        <taxon>Pseudomonadati</taxon>
        <taxon>Pseudomonadota</taxon>
        <taxon>Alphaproteobacteria</taxon>
        <taxon>Hyphomicrobiales</taxon>
        <taxon>Stappiaceae</taxon>
        <taxon>Pannonibacter</taxon>
    </lineage>
</organism>
<sequence length="172" mass="17931">MTTLMSSTAKRLCAATLLLAVAACNQTAPTPRTVAPSVPANQALTPAPKVPASQATFAFEPFTGAPGNTADELAQEIGARAGAEQLKLVRRIDARPTYRVKGYLTATGTAAGGSVFFVFDVFDANGVRLTRISGTEATSGVSGDPWAAVDVSTLRRIAARTVLELKAWVNTH</sequence>
<accession>A0A0K6HMR7</accession>
<keyword evidence="3" id="KW-1185">Reference proteome</keyword>
<name>A0A0K6HMR7_9HYPH</name>
<proteinExistence type="predicted"/>
<protein>
    <recommendedName>
        <fullName evidence="4">Lipoprotein</fullName>
    </recommendedName>
</protein>
<dbReference type="AlphaFoldDB" id="A0A0K6HMR7"/>
<evidence type="ECO:0000256" key="1">
    <source>
        <dbReference type="SAM" id="SignalP"/>
    </source>
</evidence>
<evidence type="ECO:0008006" key="4">
    <source>
        <dbReference type="Google" id="ProtNLM"/>
    </source>
</evidence>
<feature type="chain" id="PRO_5005504710" description="Lipoprotein" evidence="1">
    <location>
        <begin position="29"/>
        <end position="172"/>
    </location>
</feature>
<evidence type="ECO:0000313" key="2">
    <source>
        <dbReference type="EMBL" id="CUA92210.1"/>
    </source>
</evidence>
<dbReference type="EMBL" id="CYHE01000001">
    <property type="protein sequence ID" value="CUA92210.1"/>
    <property type="molecule type" value="Genomic_DNA"/>
</dbReference>